<evidence type="ECO:0008006" key="3">
    <source>
        <dbReference type="Google" id="ProtNLM"/>
    </source>
</evidence>
<dbReference type="EMBL" id="BDDD01000762">
    <property type="protein sequence ID" value="GAV69902.1"/>
    <property type="molecule type" value="Genomic_DNA"/>
</dbReference>
<reference evidence="2" key="1">
    <citation type="submission" date="2016-04" db="EMBL/GenBank/DDBJ databases">
        <title>Cephalotus genome sequencing.</title>
        <authorList>
            <person name="Fukushima K."/>
            <person name="Hasebe M."/>
            <person name="Fang X."/>
        </authorList>
    </citation>
    <scope>NUCLEOTIDE SEQUENCE [LARGE SCALE GENOMIC DNA]</scope>
    <source>
        <strain evidence="2">cv. St1</strain>
    </source>
</reference>
<feature type="non-terminal residue" evidence="1">
    <location>
        <position position="1"/>
    </location>
</feature>
<dbReference type="AlphaFoldDB" id="A0A1Q3BPX3"/>
<dbReference type="Proteomes" id="UP000187406">
    <property type="component" value="Unassembled WGS sequence"/>
</dbReference>
<gene>
    <name evidence="1" type="ORF">CFOL_v3_13402</name>
</gene>
<dbReference type="InParanoid" id="A0A1Q3BPX3"/>
<evidence type="ECO:0000313" key="1">
    <source>
        <dbReference type="EMBL" id="GAV69902.1"/>
    </source>
</evidence>
<protein>
    <recommendedName>
        <fullName evidence="3">UBN2_3 domain-containing protein</fullName>
    </recommendedName>
</protein>
<name>A0A1Q3BPX3_CEPFO</name>
<sequence length="105" mass="11771">SSIASYVSSLEVLNSSNYNKWKERIGITFGCMDLDYALIHEAPSLPSGDSTEAQKAFYDKWERSNRMSLMIIKNSITNDIRGAIPNSDNAQNYMEVVAEQFHGTS</sequence>
<evidence type="ECO:0000313" key="2">
    <source>
        <dbReference type="Proteomes" id="UP000187406"/>
    </source>
</evidence>
<dbReference type="OrthoDB" id="1722863at2759"/>
<proteinExistence type="predicted"/>
<accession>A0A1Q3BPX3</accession>
<comment type="caution">
    <text evidence="1">The sequence shown here is derived from an EMBL/GenBank/DDBJ whole genome shotgun (WGS) entry which is preliminary data.</text>
</comment>
<keyword evidence="2" id="KW-1185">Reference proteome</keyword>
<organism evidence="1 2">
    <name type="scientific">Cephalotus follicularis</name>
    <name type="common">Albany pitcher plant</name>
    <dbReference type="NCBI Taxonomy" id="3775"/>
    <lineage>
        <taxon>Eukaryota</taxon>
        <taxon>Viridiplantae</taxon>
        <taxon>Streptophyta</taxon>
        <taxon>Embryophyta</taxon>
        <taxon>Tracheophyta</taxon>
        <taxon>Spermatophyta</taxon>
        <taxon>Magnoliopsida</taxon>
        <taxon>eudicotyledons</taxon>
        <taxon>Gunneridae</taxon>
        <taxon>Pentapetalae</taxon>
        <taxon>rosids</taxon>
        <taxon>fabids</taxon>
        <taxon>Oxalidales</taxon>
        <taxon>Cephalotaceae</taxon>
        <taxon>Cephalotus</taxon>
    </lineage>
</organism>